<name>A0A316VFZ5_9BASI</name>
<feature type="region of interest" description="Disordered" evidence="1">
    <location>
        <begin position="239"/>
        <end position="269"/>
    </location>
</feature>
<feature type="compositionally biased region" description="Basic and acidic residues" evidence="1">
    <location>
        <begin position="22"/>
        <end position="79"/>
    </location>
</feature>
<feature type="domain" description="DUF4187" evidence="2">
    <location>
        <begin position="259"/>
        <end position="329"/>
    </location>
</feature>
<proteinExistence type="predicted"/>
<organism evidence="3 4">
    <name type="scientific">Meira miltonrushii</name>
    <dbReference type="NCBI Taxonomy" id="1280837"/>
    <lineage>
        <taxon>Eukaryota</taxon>
        <taxon>Fungi</taxon>
        <taxon>Dikarya</taxon>
        <taxon>Basidiomycota</taxon>
        <taxon>Ustilaginomycotina</taxon>
        <taxon>Exobasidiomycetes</taxon>
        <taxon>Exobasidiales</taxon>
        <taxon>Brachybasidiaceae</taxon>
        <taxon>Meira</taxon>
    </lineage>
</organism>
<dbReference type="InterPro" id="IPR039249">
    <property type="entry name" value="GPATCH11"/>
</dbReference>
<dbReference type="GeneID" id="37018254"/>
<feature type="compositionally biased region" description="Basic and acidic residues" evidence="1">
    <location>
        <begin position="239"/>
        <end position="250"/>
    </location>
</feature>
<evidence type="ECO:0000259" key="2">
    <source>
        <dbReference type="SMART" id="SM01173"/>
    </source>
</evidence>
<dbReference type="OrthoDB" id="786951at2759"/>
<feature type="compositionally biased region" description="Polar residues" evidence="1">
    <location>
        <begin position="1"/>
        <end position="13"/>
    </location>
</feature>
<dbReference type="EMBL" id="KZ819603">
    <property type="protein sequence ID" value="PWN34921.1"/>
    <property type="molecule type" value="Genomic_DNA"/>
</dbReference>
<evidence type="ECO:0000256" key="1">
    <source>
        <dbReference type="SAM" id="MobiDB-lite"/>
    </source>
</evidence>
<evidence type="ECO:0000313" key="3">
    <source>
        <dbReference type="EMBL" id="PWN34921.1"/>
    </source>
</evidence>
<keyword evidence="4" id="KW-1185">Reference proteome</keyword>
<dbReference type="PANTHER" id="PTHR21032">
    <property type="entry name" value="G PATCH DOMAIN-CONTAINING PROTEIN 11"/>
    <property type="match status" value="1"/>
</dbReference>
<dbReference type="RefSeq" id="XP_025355223.1">
    <property type="nucleotide sequence ID" value="XM_025496473.1"/>
</dbReference>
<feature type="region of interest" description="Disordered" evidence="1">
    <location>
        <begin position="1"/>
        <end position="105"/>
    </location>
</feature>
<evidence type="ECO:0000313" key="4">
    <source>
        <dbReference type="Proteomes" id="UP000245771"/>
    </source>
</evidence>
<dbReference type="GO" id="GO:0000776">
    <property type="term" value="C:kinetochore"/>
    <property type="evidence" value="ECO:0007669"/>
    <property type="project" value="TreeGrafter"/>
</dbReference>
<gene>
    <name evidence="3" type="ORF">FA14DRAFT_121628</name>
</gene>
<dbReference type="InParanoid" id="A0A316VFZ5"/>
<sequence length="329" mass="37567">MKDAGDQSQSTQEASEDEEDFMSDKYIIEAAKVDRIGVRDGDKSSRNEGYTEQRRRKLNDDYDRGKILPRAQREREARQKGLAKNLFGEFDEEEETASTSNKRKDKAMRTMLAMGFKPGEALEPAIPTSKPLIDPLNIDERWLDPRNKRSGIGIAPRVQSATAAISKDIDRAIDHEKNASSNIEEDFRIRNRAAQEGRHNEALLVTARKTCQELDSLPPYSMTYSPLWINPEALKKSKHDLPVHKDEEKQSSSLPGDDDPIEQQDEEKQVAVKRADDARRFCFLPSKARLQITLSHLKRAHHYCLYCGHRYASEEELDSLCPGEDEEDH</sequence>
<dbReference type="PANTHER" id="PTHR21032:SF0">
    <property type="entry name" value="G PATCH DOMAIN-CONTAINING PROTEIN 11"/>
    <property type="match status" value="1"/>
</dbReference>
<dbReference type="Pfam" id="PF13821">
    <property type="entry name" value="DUF4187"/>
    <property type="match status" value="1"/>
</dbReference>
<feature type="compositionally biased region" description="Acidic residues" evidence="1">
    <location>
        <begin position="256"/>
        <end position="265"/>
    </location>
</feature>
<dbReference type="AlphaFoldDB" id="A0A316VFZ5"/>
<dbReference type="InterPro" id="IPR025239">
    <property type="entry name" value="DUF4187"/>
</dbReference>
<dbReference type="Proteomes" id="UP000245771">
    <property type="component" value="Unassembled WGS sequence"/>
</dbReference>
<accession>A0A316VFZ5</accession>
<dbReference type="SMART" id="SM01173">
    <property type="entry name" value="DUF4187"/>
    <property type="match status" value="1"/>
</dbReference>
<reference evidence="3 4" key="1">
    <citation type="journal article" date="2018" name="Mol. Biol. Evol.">
        <title>Broad Genomic Sampling Reveals a Smut Pathogenic Ancestry of the Fungal Clade Ustilaginomycotina.</title>
        <authorList>
            <person name="Kijpornyongpan T."/>
            <person name="Mondo S.J."/>
            <person name="Barry K."/>
            <person name="Sandor L."/>
            <person name="Lee J."/>
            <person name="Lipzen A."/>
            <person name="Pangilinan J."/>
            <person name="LaButti K."/>
            <person name="Hainaut M."/>
            <person name="Henrissat B."/>
            <person name="Grigoriev I.V."/>
            <person name="Spatafora J.W."/>
            <person name="Aime M.C."/>
        </authorList>
    </citation>
    <scope>NUCLEOTIDE SEQUENCE [LARGE SCALE GENOMIC DNA]</scope>
    <source>
        <strain evidence="3 4">MCA 3882</strain>
    </source>
</reference>
<protein>
    <recommendedName>
        <fullName evidence="2">DUF4187 domain-containing protein</fullName>
    </recommendedName>
</protein>